<sequence length="513" mass="53876">MRLKSILVVAAVLIVSFTAGLIAYDSLSPRLVAAKAPTLAPLPALPGARTSTLVIPISIPLSAIRDVVERTAPKNFAGKAANPLPQLLQDADINWTATRGAISAAGAQNQLGLAAPISGTLAVKGALSGNAQGAVNDALGKLLGGKVAERIGVNIKAFNANADIKGNLAMTARPTLTQNWQIEPNLTAQVVLGDNSVAVAGVRVNVPAQVKPMIDKAINEQIAQLQQRIRNNGALERSARREWTRLCRSIPLQGVAVQGLWLELRPTRALAAQPKIDNGALTLTLGIATETRVTAAQTKPECPFPATLAIVPAEDAGVHISAPIDTPFTEIDRMLDAQFAGKTFPQDGSGAVDLTVKRASVAASGDRLLISLQVNAREKKSWFGLGGDATVFVWGKPVLDAAQQTLRLADLELAVESEAAFGLLGGAARAAMPLLQQALADNAVIDLKPFAGNLQRRIGAMIADYHLNEEGLRVASEIESLRLTDLAFDAKTLRVTATADGYLNVTVTALPKL</sequence>
<name>Q07PW4_RHOP5</name>
<dbReference type="Pfam" id="PF14356">
    <property type="entry name" value="DUF4403"/>
    <property type="match status" value="1"/>
</dbReference>
<proteinExistence type="predicted"/>
<accession>Q07PW4</accession>
<dbReference type="AlphaFoldDB" id="Q07PW4"/>
<reference evidence="1" key="1">
    <citation type="submission" date="2006-09" db="EMBL/GenBank/DDBJ databases">
        <title>Complete sequence of Rhodopseudomonas palustris BisA53.</title>
        <authorList>
            <consortium name="US DOE Joint Genome Institute"/>
            <person name="Copeland A."/>
            <person name="Lucas S."/>
            <person name="Lapidus A."/>
            <person name="Barry K."/>
            <person name="Detter J.C."/>
            <person name="Glavina del Rio T."/>
            <person name="Hammon N."/>
            <person name="Israni S."/>
            <person name="Dalin E."/>
            <person name="Tice H."/>
            <person name="Pitluck S."/>
            <person name="Chain P."/>
            <person name="Malfatti S."/>
            <person name="Shin M."/>
            <person name="Vergez L."/>
            <person name="Schmutz J."/>
            <person name="Larimer F."/>
            <person name="Land M."/>
            <person name="Hauser L."/>
            <person name="Pelletier D.A."/>
            <person name="Kyrpides N."/>
            <person name="Kim E."/>
            <person name="Harwood C.S."/>
            <person name="Oda Y."/>
            <person name="Richardson P."/>
        </authorList>
    </citation>
    <scope>NUCLEOTIDE SEQUENCE [LARGE SCALE GENOMIC DNA]</scope>
    <source>
        <strain evidence="1">BisA53</strain>
    </source>
</reference>
<dbReference type="InterPro" id="IPR025515">
    <property type="entry name" value="DUF4403"/>
</dbReference>
<evidence type="ECO:0008006" key="2">
    <source>
        <dbReference type="Google" id="ProtNLM"/>
    </source>
</evidence>
<dbReference type="OrthoDB" id="8252144at2"/>
<evidence type="ECO:0000313" key="1">
    <source>
        <dbReference type="EMBL" id="ABJ06020.1"/>
    </source>
</evidence>
<dbReference type="eggNOG" id="ENOG503353M">
    <property type="taxonomic scope" value="Bacteria"/>
</dbReference>
<protein>
    <recommendedName>
        <fullName evidence="2">DUF4403 family protein</fullName>
    </recommendedName>
</protein>
<dbReference type="KEGG" id="rpe:RPE_2076"/>
<organism evidence="1">
    <name type="scientific">Rhodopseudomonas palustris (strain BisA53)</name>
    <dbReference type="NCBI Taxonomy" id="316055"/>
    <lineage>
        <taxon>Bacteria</taxon>
        <taxon>Pseudomonadati</taxon>
        <taxon>Pseudomonadota</taxon>
        <taxon>Alphaproteobacteria</taxon>
        <taxon>Hyphomicrobiales</taxon>
        <taxon>Nitrobacteraceae</taxon>
        <taxon>Rhodopseudomonas</taxon>
    </lineage>
</organism>
<gene>
    <name evidence="1" type="ordered locus">RPE_2076</name>
</gene>
<dbReference type="EMBL" id="CP000463">
    <property type="protein sequence ID" value="ABJ06020.1"/>
    <property type="molecule type" value="Genomic_DNA"/>
</dbReference>
<dbReference type="STRING" id="316055.RPE_2076"/>
<dbReference type="HOGENOM" id="CLU_533035_0_0_5"/>